<feature type="region of interest" description="Disordered" evidence="1">
    <location>
        <begin position="58"/>
        <end position="120"/>
    </location>
</feature>
<dbReference type="STRING" id="1882483.A0A317Y0K0"/>
<organism evidence="2 3">
    <name type="scientific">Testicularia cyperi</name>
    <dbReference type="NCBI Taxonomy" id="1882483"/>
    <lineage>
        <taxon>Eukaryota</taxon>
        <taxon>Fungi</taxon>
        <taxon>Dikarya</taxon>
        <taxon>Basidiomycota</taxon>
        <taxon>Ustilaginomycotina</taxon>
        <taxon>Ustilaginomycetes</taxon>
        <taxon>Ustilaginales</taxon>
        <taxon>Anthracoideaceae</taxon>
        <taxon>Testicularia</taxon>
    </lineage>
</organism>
<dbReference type="OrthoDB" id="2548576at2759"/>
<feature type="compositionally biased region" description="Basic and acidic residues" evidence="1">
    <location>
        <begin position="205"/>
        <end position="215"/>
    </location>
</feature>
<protein>
    <submittedName>
        <fullName evidence="2">Uncharacterized protein</fullName>
    </submittedName>
</protein>
<gene>
    <name evidence="2" type="ORF">BCV70DRAFT_21734</name>
</gene>
<dbReference type="AlphaFoldDB" id="A0A317Y0K0"/>
<accession>A0A317Y0K0</accession>
<dbReference type="InParanoid" id="A0A317Y0K0"/>
<name>A0A317Y0K0_9BASI</name>
<keyword evidence="3" id="KW-1185">Reference proteome</keyword>
<evidence type="ECO:0000313" key="2">
    <source>
        <dbReference type="EMBL" id="PWZ03668.1"/>
    </source>
</evidence>
<evidence type="ECO:0000256" key="1">
    <source>
        <dbReference type="SAM" id="MobiDB-lite"/>
    </source>
</evidence>
<dbReference type="Proteomes" id="UP000246740">
    <property type="component" value="Unassembled WGS sequence"/>
</dbReference>
<dbReference type="EMBL" id="KZ819188">
    <property type="protein sequence ID" value="PWZ03668.1"/>
    <property type="molecule type" value="Genomic_DNA"/>
</dbReference>
<feature type="region of interest" description="Disordered" evidence="1">
    <location>
        <begin position="189"/>
        <end position="305"/>
    </location>
</feature>
<evidence type="ECO:0000313" key="3">
    <source>
        <dbReference type="Proteomes" id="UP000246740"/>
    </source>
</evidence>
<feature type="region of interest" description="Disordered" evidence="1">
    <location>
        <begin position="1"/>
        <end position="23"/>
    </location>
</feature>
<proteinExistence type="predicted"/>
<feature type="compositionally biased region" description="Basic and acidic residues" evidence="1">
    <location>
        <begin position="99"/>
        <end position="108"/>
    </location>
</feature>
<feature type="compositionally biased region" description="Polar residues" evidence="1">
    <location>
        <begin position="274"/>
        <end position="293"/>
    </location>
</feature>
<reference evidence="2 3" key="1">
    <citation type="journal article" date="2018" name="Mol. Biol. Evol.">
        <title>Broad Genomic Sampling Reveals a Smut Pathogenic Ancestry of the Fungal Clade Ustilaginomycotina.</title>
        <authorList>
            <person name="Kijpornyongpan T."/>
            <person name="Mondo S.J."/>
            <person name="Barry K."/>
            <person name="Sandor L."/>
            <person name="Lee J."/>
            <person name="Lipzen A."/>
            <person name="Pangilinan J."/>
            <person name="LaButti K."/>
            <person name="Hainaut M."/>
            <person name="Henrissat B."/>
            <person name="Grigoriev I.V."/>
            <person name="Spatafora J.W."/>
            <person name="Aime M.C."/>
        </authorList>
    </citation>
    <scope>NUCLEOTIDE SEQUENCE [LARGE SCALE GENOMIC DNA]</scope>
    <source>
        <strain evidence="2 3">MCA 3645</strain>
    </source>
</reference>
<sequence length="347" mass="37972">MKHILPQWSYKAGTPSSASSDTIETSLSTTLSTSTSSCAERTRVASSLPSKSDVSFAASVMSTPSQSPPKKLQRRRESGSRLAKPFRSPLVHGNLGETYRADKTDADSPRNYSSSNQRAERSKLESRLLLLQQAEKCLRDGLLNTLPQDICTWRQAGRAAAEDLWQLTGANLDDIASVSSLQKLAEPRGDYGLESQASTQESEDEPRRKSLHIDHASLSAPGPILQRRFTRRSPGAEEQARALRSGSAGAGVGSQGSSDLSLPNAGDMIRRAQSKFSSRGRTKSTSLKESFTTLDGEREDPDLPSDMARFAADRGIEKKWNVGRMLDQLGADKRVLGWNIEEEEFQD</sequence>
<dbReference type="Gene3D" id="6.10.140.1020">
    <property type="match status" value="1"/>
</dbReference>